<reference evidence="9" key="1">
    <citation type="journal article" date="2019" name="Int. J. Syst. Evol. Microbiol.">
        <title>The Global Catalogue of Microorganisms (GCM) 10K type strain sequencing project: providing services to taxonomists for standard genome sequencing and annotation.</title>
        <authorList>
            <consortium name="The Broad Institute Genomics Platform"/>
            <consortium name="The Broad Institute Genome Sequencing Center for Infectious Disease"/>
            <person name="Wu L."/>
            <person name="Ma J."/>
        </authorList>
    </citation>
    <scope>NUCLEOTIDE SEQUENCE [LARGE SCALE GENOMIC DNA]</scope>
    <source>
        <strain evidence="9">LMG 29894</strain>
    </source>
</reference>
<dbReference type="PROSITE" id="PS51186">
    <property type="entry name" value="GNAT"/>
    <property type="match status" value="1"/>
</dbReference>
<evidence type="ECO:0000259" key="7">
    <source>
        <dbReference type="PROSITE" id="PS51186"/>
    </source>
</evidence>
<comment type="catalytic activity">
    <reaction evidence="5 6">
        <text>N-terminal L-alanyl-[ribosomal protein bS18] + acetyl-CoA = N-terminal N(alpha)-acetyl-L-alanyl-[ribosomal protein bS18] + CoA + H(+)</text>
        <dbReference type="Rhea" id="RHEA:43756"/>
        <dbReference type="Rhea" id="RHEA-COMP:10676"/>
        <dbReference type="Rhea" id="RHEA-COMP:10677"/>
        <dbReference type="ChEBI" id="CHEBI:15378"/>
        <dbReference type="ChEBI" id="CHEBI:57287"/>
        <dbReference type="ChEBI" id="CHEBI:57288"/>
        <dbReference type="ChEBI" id="CHEBI:64718"/>
        <dbReference type="ChEBI" id="CHEBI:83683"/>
        <dbReference type="EC" id="2.3.1.266"/>
    </reaction>
</comment>
<dbReference type="Proteomes" id="UP001595791">
    <property type="component" value="Unassembled WGS sequence"/>
</dbReference>
<dbReference type="EC" id="2.3.1.266" evidence="5 6"/>
<name>A0ABV8MNF2_9NEIS</name>
<evidence type="ECO:0000256" key="2">
    <source>
        <dbReference type="ARBA" id="ARBA00022490"/>
    </source>
</evidence>
<keyword evidence="3 5" id="KW-0808">Transferase</keyword>
<keyword evidence="9" id="KW-1185">Reference proteome</keyword>
<dbReference type="InterPro" id="IPR050680">
    <property type="entry name" value="YpeA/RimI_acetyltransf"/>
</dbReference>
<dbReference type="CDD" id="cd04301">
    <property type="entry name" value="NAT_SF"/>
    <property type="match status" value="1"/>
</dbReference>
<comment type="similarity">
    <text evidence="1 5 6">Belongs to the acetyltransferase family. RimI subfamily.</text>
</comment>
<feature type="binding site" evidence="5">
    <location>
        <begin position="77"/>
        <end position="82"/>
    </location>
    <ligand>
        <name>acetyl-CoA</name>
        <dbReference type="ChEBI" id="CHEBI:57288"/>
    </ligand>
</feature>
<evidence type="ECO:0000256" key="4">
    <source>
        <dbReference type="ARBA" id="ARBA00023315"/>
    </source>
</evidence>
<proteinExistence type="inferred from homology"/>
<feature type="active site" description="Proton donor" evidence="5">
    <location>
        <position position="115"/>
    </location>
</feature>
<dbReference type="GO" id="GO:0005840">
    <property type="term" value="C:ribosome"/>
    <property type="evidence" value="ECO:0007669"/>
    <property type="project" value="UniProtKB-KW"/>
</dbReference>
<dbReference type="SUPFAM" id="SSF55729">
    <property type="entry name" value="Acyl-CoA N-acyltransferases (Nat)"/>
    <property type="match status" value="1"/>
</dbReference>
<keyword evidence="8" id="KW-0689">Ribosomal protein</keyword>
<dbReference type="InterPro" id="IPR043690">
    <property type="entry name" value="RimI"/>
</dbReference>
<evidence type="ECO:0000313" key="8">
    <source>
        <dbReference type="EMBL" id="MFC4158765.1"/>
    </source>
</evidence>
<dbReference type="GO" id="GO:0008999">
    <property type="term" value="F:protein-N-terminal-alanine acetyltransferase activity"/>
    <property type="evidence" value="ECO:0007669"/>
    <property type="project" value="UniProtKB-EC"/>
</dbReference>
<dbReference type="Gene3D" id="3.40.630.30">
    <property type="match status" value="1"/>
</dbReference>
<dbReference type="InterPro" id="IPR006464">
    <property type="entry name" value="AcTrfase_RimI/Ard1"/>
</dbReference>
<dbReference type="EMBL" id="JBHSBU010000001">
    <property type="protein sequence ID" value="MFC4158765.1"/>
    <property type="molecule type" value="Genomic_DNA"/>
</dbReference>
<comment type="function">
    <text evidence="5 6">Acetylates the N-terminal alanine of ribosomal protein bS18.</text>
</comment>
<accession>A0ABV8MNF2</accession>
<keyword evidence="2 5" id="KW-0963">Cytoplasm</keyword>
<dbReference type="PANTHER" id="PTHR43420:SF51">
    <property type="entry name" value="PEPTIDYL-LYSINE N-ACETYLTRANSFERASE YIAC"/>
    <property type="match status" value="1"/>
</dbReference>
<feature type="active site" description="Proton acceptor" evidence="5">
    <location>
        <position position="103"/>
    </location>
</feature>
<dbReference type="InterPro" id="IPR016181">
    <property type="entry name" value="Acyl_CoA_acyltransferase"/>
</dbReference>
<dbReference type="NCBIfam" id="TIGR01575">
    <property type="entry name" value="rimI"/>
    <property type="match status" value="1"/>
</dbReference>
<feature type="binding site" evidence="5">
    <location>
        <begin position="69"/>
        <end position="71"/>
    </location>
    <ligand>
        <name>acetyl-CoA</name>
        <dbReference type="ChEBI" id="CHEBI:57288"/>
    </ligand>
</feature>
<dbReference type="HAMAP" id="MF_02210">
    <property type="entry name" value="RimI"/>
    <property type="match status" value="1"/>
</dbReference>
<evidence type="ECO:0000256" key="1">
    <source>
        <dbReference type="ARBA" id="ARBA00005395"/>
    </source>
</evidence>
<dbReference type="PANTHER" id="PTHR43420">
    <property type="entry name" value="ACETYLTRANSFERASE"/>
    <property type="match status" value="1"/>
</dbReference>
<gene>
    <name evidence="5 8" type="primary">rimI</name>
    <name evidence="8" type="ORF">ACFOW7_05240</name>
</gene>
<sequence length="151" mass="16432">MIAIRPLTRHDLASVAAIEAAVQASPWKDSQFATSLDDGHRGWVAVEGEEVLGFAIVMQVLDEASLLNLGVAAAHQRRGIGRRLVEFVIEDATENGAAVMQLEVRISNQAAKSLYRRLGFIEVGQRRGYYRTAQGREDALLMSAVLDAGGR</sequence>
<dbReference type="RefSeq" id="WP_378161797.1">
    <property type="nucleotide sequence ID" value="NZ_JBHSBU010000001.1"/>
</dbReference>
<feature type="binding site" evidence="5">
    <location>
        <position position="108"/>
    </location>
    <ligand>
        <name>acetyl-CoA</name>
        <dbReference type="ChEBI" id="CHEBI:57288"/>
    </ligand>
</feature>
<feature type="domain" description="N-acetyltransferase" evidence="7">
    <location>
        <begin position="2"/>
        <end position="147"/>
    </location>
</feature>
<dbReference type="Pfam" id="PF00583">
    <property type="entry name" value="Acetyltransf_1"/>
    <property type="match status" value="1"/>
</dbReference>
<evidence type="ECO:0000256" key="5">
    <source>
        <dbReference type="HAMAP-Rule" id="MF_02210"/>
    </source>
</evidence>
<evidence type="ECO:0000256" key="6">
    <source>
        <dbReference type="RuleBase" id="RU363094"/>
    </source>
</evidence>
<evidence type="ECO:0000313" key="9">
    <source>
        <dbReference type="Proteomes" id="UP001595791"/>
    </source>
</evidence>
<comment type="subcellular location">
    <subcellularLocation>
        <location evidence="5 6">Cytoplasm</location>
    </subcellularLocation>
</comment>
<protein>
    <recommendedName>
        <fullName evidence="5 6">[Ribosomal protein bS18]-alanine N-acetyltransferase</fullName>
        <ecNumber evidence="5 6">2.3.1.266</ecNumber>
    </recommendedName>
</protein>
<evidence type="ECO:0000256" key="3">
    <source>
        <dbReference type="ARBA" id="ARBA00022679"/>
    </source>
</evidence>
<keyword evidence="8" id="KW-0687">Ribonucleoprotein</keyword>
<organism evidence="8 9">
    <name type="scientific">Chitinimonas lacunae</name>
    <dbReference type="NCBI Taxonomy" id="1963018"/>
    <lineage>
        <taxon>Bacteria</taxon>
        <taxon>Pseudomonadati</taxon>
        <taxon>Pseudomonadota</taxon>
        <taxon>Betaproteobacteria</taxon>
        <taxon>Neisseriales</taxon>
        <taxon>Chitinibacteraceae</taxon>
        <taxon>Chitinimonas</taxon>
    </lineage>
</organism>
<comment type="caution">
    <text evidence="8">The sequence shown here is derived from an EMBL/GenBank/DDBJ whole genome shotgun (WGS) entry which is preliminary data.</text>
</comment>
<keyword evidence="4 5" id="KW-0012">Acyltransferase</keyword>
<dbReference type="InterPro" id="IPR000182">
    <property type="entry name" value="GNAT_dom"/>
</dbReference>